<protein>
    <submittedName>
        <fullName evidence="1">Uncharacterized protein</fullName>
    </submittedName>
</protein>
<dbReference type="VEuPathDB" id="VectorBase:GPPI016269"/>
<reference evidence="1" key="2">
    <citation type="submission" date="2020-05" db="UniProtKB">
        <authorList>
            <consortium name="EnsemblMetazoa"/>
        </authorList>
    </citation>
    <scope>IDENTIFICATION</scope>
    <source>
        <strain evidence="1">IAEA</strain>
    </source>
</reference>
<dbReference type="AlphaFoldDB" id="A0A1B0B205"/>
<reference evidence="2" key="1">
    <citation type="submission" date="2015-01" db="EMBL/GenBank/DDBJ databases">
        <authorList>
            <person name="Aksoy S."/>
            <person name="Warren W."/>
            <person name="Wilson R.K."/>
        </authorList>
    </citation>
    <scope>NUCLEOTIDE SEQUENCE [LARGE SCALE GENOMIC DNA]</scope>
    <source>
        <strain evidence="2">IAEA</strain>
    </source>
</reference>
<organism evidence="1 2">
    <name type="scientific">Glossina palpalis gambiensis</name>
    <dbReference type="NCBI Taxonomy" id="67801"/>
    <lineage>
        <taxon>Eukaryota</taxon>
        <taxon>Metazoa</taxon>
        <taxon>Ecdysozoa</taxon>
        <taxon>Arthropoda</taxon>
        <taxon>Hexapoda</taxon>
        <taxon>Insecta</taxon>
        <taxon>Pterygota</taxon>
        <taxon>Neoptera</taxon>
        <taxon>Endopterygota</taxon>
        <taxon>Diptera</taxon>
        <taxon>Brachycera</taxon>
        <taxon>Muscomorpha</taxon>
        <taxon>Hippoboscoidea</taxon>
        <taxon>Glossinidae</taxon>
        <taxon>Glossina</taxon>
    </lineage>
</organism>
<dbReference type="EnsemblMetazoa" id="GPPI016269-RA">
    <property type="protein sequence ID" value="GPPI016269-PA"/>
    <property type="gene ID" value="GPPI016269"/>
</dbReference>
<evidence type="ECO:0000313" key="2">
    <source>
        <dbReference type="Proteomes" id="UP000092460"/>
    </source>
</evidence>
<dbReference type="EMBL" id="JXJN01007386">
    <property type="status" value="NOT_ANNOTATED_CDS"/>
    <property type="molecule type" value="Genomic_DNA"/>
</dbReference>
<keyword evidence="2" id="KW-1185">Reference proteome</keyword>
<dbReference type="Proteomes" id="UP000092460">
    <property type="component" value="Unassembled WGS sequence"/>
</dbReference>
<accession>A0A1B0B205</accession>
<name>A0A1B0B205_9MUSC</name>
<evidence type="ECO:0000313" key="1">
    <source>
        <dbReference type="EnsemblMetazoa" id="GPPI016269-PA"/>
    </source>
</evidence>
<proteinExistence type="predicted"/>
<sequence>MFYWTLEPIGSVAPKVDLNDKVKIFIAKKEKSVSLICPAQGFPMPAFSCVYACKACRVLWDTKLTVVNLKKSEDVG</sequence>